<feature type="region of interest" description="Disordered" evidence="1">
    <location>
        <begin position="332"/>
        <end position="393"/>
    </location>
</feature>
<evidence type="ECO:0000313" key="3">
    <source>
        <dbReference type="Proteomes" id="UP001489004"/>
    </source>
</evidence>
<keyword evidence="3" id="KW-1185">Reference proteome</keyword>
<feature type="compositionally biased region" description="Pro residues" evidence="1">
    <location>
        <begin position="243"/>
        <end position="257"/>
    </location>
</feature>
<feature type="compositionally biased region" description="Basic and acidic residues" evidence="1">
    <location>
        <begin position="424"/>
        <end position="435"/>
    </location>
</feature>
<dbReference type="AlphaFoldDB" id="A0AAW1Q6V9"/>
<organism evidence="2 3">
    <name type="scientific">[Myrmecia] bisecta</name>
    <dbReference type="NCBI Taxonomy" id="41462"/>
    <lineage>
        <taxon>Eukaryota</taxon>
        <taxon>Viridiplantae</taxon>
        <taxon>Chlorophyta</taxon>
        <taxon>core chlorophytes</taxon>
        <taxon>Trebouxiophyceae</taxon>
        <taxon>Trebouxiales</taxon>
        <taxon>Trebouxiaceae</taxon>
        <taxon>Myrmecia</taxon>
    </lineage>
</organism>
<feature type="compositionally biased region" description="Pro residues" evidence="1">
    <location>
        <begin position="363"/>
        <end position="374"/>
    </location>
</feature>
<feature type="region of interest" description="Disordered" evidence="1">
    <location>
        <begin position="210"/>
        <end position="315"/>
    </location>
</feature>
<feature type="region of interest" description="Disordered" evidence="1">
    <location>
        <begin position="1"/>
        <end position="31"/>
    </location>
</feature>
<accession>A0AAW1Q6V9</accession>
<feature type="compositionally biased region" description="Basic and acidic residues" evidence="1">
    <location>
        <begin position="541"/>
        <end position="551"/>
    </location>
</feature>
<dbReference type="Proteomes" id="UP001489004">
    <property type="component" value="Unassembled WGS sequence"/>
</dbReference>
<proteinExistence type="predicted"/>
<comment type="caution">
    <text evidence="2">The sequence shown here is derived from an EMBL/GenBank/DDBJ whole genome shotgun (WGS) entry which is preliminary data.</text>
</comment>
<evidence type="ECO:0000313" key="2">
    <source>
        <dbReference type="EMBL" id="KAK9817980.1"/>
    </source>
</evidence>
<feature type="region of interest" description="Disordered" evidence="1">
    <location>
        <begin position="466"/>
        <end position="591"/>
    </location>
</feature>
<feature type="compositionally biased region" description="Basic and acidic residues" evidence="1">
    <location>
        <begin position="1"/>
        <end position="10"/>
    </location>
</feature>
<dbReference type="EMBL" id="JALJOR010000004">
    <property type="protein sequence ID" value="KAK9817980.1"/>
    <property type="molecule type" value="Genomic_DNA"/>
</dbReference>
<reference evidence="2 3" key="1">
    <citation type="journal article" date="2024" name="Nat. Commun.">
        <title>Phylogenomics reveals the evolutionary origins of lichenization in chlorophyte algae.</title>
        <authorList>
            <person name="Puginier C."/>
            <person name="Libourel C."/>
            <person name="Otte J."/>
            <person name="Skaloud P."/>
            <person name="Haon M."/>
            <person name="Grisel S."/>
            <person name="Petersen M."/>
            <person name="Berrin J.G."/>
            <person name="Delaux P.M."/>
            <person name="Dal Grande F."/>
            <person name="Keller J."/>
        </authorList>
    </citation>
    <scope>NUCLEOTIDE SEQUENCE [LARGE SCALE GENOMIC DNA]</scope>
    <source>
        <strain evidence="2 3">SAG 2043</strain>
    </source>
</reference>
<evidence type="ECO:0000256" key="1">
    <source>
        <dbReference type="SAM" id="MobiDB-lite"/>
    </source>
</evidence>
<protein>
    <submittedName>
        <fullName evidence="2">Uncharacterized protein</fullName>
    </submittedName>
</protein>
<gene>
    <name evidence="2" type="ORF">WJX72_005287</name>
</gene>
<feature type="compositionally biased region" description="Polar residues" evidence="1">
    <location>
        <begin position="332"/>
        <end position="341"/>
    </location>
</feature>
<feature type="region of interest" description="Disordered" evidence="1">
    <location>
        <begin position="410"/>
        <end position="435"/>
    </location>
</feature>
<sequence length="591" mass="63983">MYFAKPDKQPKGRPGPKITERSAGRGQVKAGRLQSKAAIAAQAEANTRILERERAALAGLRRDNLPYEAHLQDPPQVPGLTDRTAYGQPASAAYTDQYGSQSAGAYAEDPSHGLRTGQNGYAQQDVGGSVYASPSRAGRGVGQTAGAGTGMPGPDEPSFAAPWGRAEQQVHAGAQPKQFMSALAGLHGSPSKETLDAKERARQQYVHELDMQDDPMLDPYSPNGGGGVAAVMGRPELATPARSPEPSPGGRPSPPGRTKPFMASMSELRGGPSDDQRRHAELQRAKLVKDLEEQVRQRREAEAARKAAARAAELKEERDIQAYYERLAQQNAHANRQQLSPVQDLPQDDILVGPTGSLHRPPPEPPQPSLPAPPADQHSQAAPDAASSQVTSMLQQLQLEQVRLREQFAKQAESMSRMQQEAETAARERDRARDELARVQGMLARSADSLDEFVVDTQLVPANINHIPPALPAAPQHQPGMRDSRASPLRRPQRAMASGNSPDGAHHRSPPQHPDQLGRGMPQRAQQAQQQEGPGRARWVTPERLEREGKTIKFAGMGDSGVLPRPRQAARDRSPQKLAAVSSSRPKIWRG</sequence>
<feature type="compositionally biased region" description="Basic and acidic residues" evidence="1">
    <location>
        <begin position="272"/>
        <end position="305"/>
    </location>
</feature>
<feature type="region of interest" description="Disordered" evidence="1">
    <location>
        <begin position="66"/>
        <end position="161"/>
    </location>
</feature>
<name>A0AAW1Q6V9_9CHLO</name>
<feature type="compositionally biased region" description="Low complexity" evidence="1">
    <location>
        <begin position="518"/>
        <end position="538"/>
    </location>
</feature>
<feature type="compositionally biased region" description="Gly residues" evidence="1">
    <location>
        <begin position="139"/>
        <end position="151"/>
    </location>
</feature>